<comment type="caution">
    <text evidence="2">The sequence shown here is derived from an EMBL/GenBank/DDBJ whole genome shotgun (WGS) entry which is preliminary data.</text>
</comment>
<evidence type="ECO:0000256" key="1">
    <source>
        <dbReference type="SAM" id="MobiDB-lite"/>
    </source>
</evidence>
<evidence type="ECO:0000313" key="2">
    <source>
        <dbReference type="EMBL" id="PPL18846.1"/>
    </source>
</evidence>
<keyword evidence="3" id="KW-1185">Reference proteome</keyword>
<reference evidence="2 3" key="1">
    <citation type="journal article" date="2008" name="Int. J. Syst. Evol. Microbiol.">
        <title>Leifsonia pindariensis sp. nov., isolated from the Pindari glacier of the Indian Himalayas, and emended description of the genus Leifsonia.</title>
        <authorList>
            <person name="Reddy G.S."/>
            <person name="Prabagaran S.R."/>
            <person name="Shivaji S."/>
        </authorList>
    </citation>
    <scope>NUCLEOTIDE SEQUENCE [LARGE SCALE GENOMIC DNA]</scope>
    <source>
        <strain evidence="2 3">PON 10</strain>
    </source>
</reference>
<feature type="region of interest" description="Disordered" evidence="1">
    <location>
        <begin position="82"/>
        <end position="109"/>
    </location>
</feature>
<organism evidence="2 3">
    <name type="scientific">Microterricola pindariensis</name>
    <dbReference type="NCBI Taxonomy" id="478010"/>
    <lineage>
        <taxon>Bacteria</taxon>
        <taxon>Bacillati</taxon>
        <taxon>Actinomycetota</taxon>
        <taxon>Actinomycetes</taxon>
        <taxon>Micrococcales</taxon>
        <taxon>Microbacteriaceae</taxon>
        <taxon>Microterricola</taxon>
    </lineage>
</organism>
<proteinExistence type="predicted"/>
<dbReference type="RefSeq" id="WP_104475364.1">
    <property type="nucleotide sequence ID" value="NZ_MPZN01000025.1"/>
</dbReference>
<gene>
    <name evidence="2" type="ORF">GY24_09235</name>
</gene>
<protein>
    <recommendedName>
        <fullName evidence="4">Helix-turn-helix domain-containing protein</fullName>
    </recommendedName>
</protein>
<dbReference type="EMBL" id="MPZN01000025">
    <property type="protein sequence ID" value="PPL18846.1"/>
    <property type="molecule type" value="Genomic_DNA"/>
</dbReference>
<evidence type="ECO:0008006" key="4">
    <source>
        <dbReference type="Google" id="ProtNLM"/>
    </source>
</evidence>
<name>A0ABX5AWV8_9MICO</name>
<sequence length="157" mass="16614">MPFLADDTRAALARAQELDAATPTPASALDRLAAVRTLIAALEADAAALTAVREALATGADWEQIGRAARLSPAAAKARWQGDDAAIAERQQASRKRSARPSAKPTDLPGLSVAEAADKLGVTAQAIYLRVTRGQLEAQTIELPDGRKYKRVFLPES</sequence>
<evidence type="ECO:0000313" key="3">
    <source>
        <dbReference type="Proteomes" id="UP000237755"/>
    </source>
</evidence>
<accession>A0ABX5AWV8</accession>
<dbReference type="Proteomes" id="UP000237755">
    <property type="component" value="Unassembled WGS sequence"/>
</dbReference>